<dbReference type="SUPFAM" id="SSF51445">
    <property type="entry name" value="(Trans)glycosidases"/>
    <property type="match status" value="1"/>
</dbReference>
<dbReference type="CDD" id="cd12215">
    <property type="entry name" value="ChiC_BD"/>
    <property type="match status" value="1"/>
</dbReference>
<dbReference type="InterPro" id="IPR001223">
    <property type="entry name" value="Glyco_hydro18_cat"/>
</dbReference>
<feature type="signal peptide" evidence="11">
    <location>
        <begin position="1"/>
        <end position="21"/>
    </location>
</feature>
<comment type="caution">
    <text evidence="13">The sequence shown here is derived from an EMBL/GenBank/DDBJ whole genome shotgun (WGS) entry which is preliminary data.</text>
</comment>
<dbReference type="SUPFAM" id="SSF54556">
    <property type="entry name" value="Chitinase insertion domain"/>
    <property type="match status" value="1"/>
</dbReference>
<dbReference type="InterPro" id="IPR011583">
    <property type="entry name" value="Chitinase_II/V-like_cat"/>
</dbReference>
<dbReference type="PROSITE" id="PS01095">
    <property type="entry name" value="GH18_1"/>
    <property type="match status" value="1"/>
</dbReference>
<dbReference type="OrthoDB" id="76388at2759"/>
<name>A0A8H7DMM6_PLEOS</name>
<dbReference type="GO" id="GO:0005576">
    <property type="term" value="C:extracellular region"/>
    <property type="evidence" value="ECO:0007669"/>
    <property type="project" value="InterPro"/>
</dbReference>
<dbReference type="GeneID" id="59371775"/>
<gene>
    <name evidence="13" type="ORF">PC9H_001934</name>
</gene>
<evidence type="ECO:0000256" key="8">
    <source>
        <dbReference type="ARBA" id="ARBA00023326"/>
    </source>
</evidence>
<feature type="region of interest" description="Disordered" evidence="10">
    <location>
        <begin position="448"/>
        <end position="486"/>
    </location>
</feature>
<dbReference type="GO" id="GO:0006032">
    <property type="term" value="P:chitin catabolic process"/>
    <property type="evidence" value="ECO:0007669"/>
    <property type="project" value="UniProtKB-KW"/>
</dbReference>
<organism evidence="13 14">
    <name type="scientific">Pleurotus ostreatus</name>
    <name type="common">Oyster mushroom</name>
    <name type="synonym">White-rot fungus</name>
    <dbReference type="NCBI Taxonomy" id="5322"/>
    <lineage>
        <taxon>Eukaryota</taxon>
        <taxon>Fungi</taxon>
        <taxon>Dikarya</taxon>
        <taxon>Basidiomycota</taxon>
        <taxon>Agaricomycotina</taxon>
        <taxon>Agaricomycetes</taxon>
        <taxon>Agaricomycetidae</taxon>
        <taxon>Agaricales</taxon>
        <taxon>Pleurotineae</taxon>
        <taxon>Pleurotaceae</taxon>
        <taxon>Pleurotus</taxon>
    </lineage>
</organism>
<accession>A0A8H7DMM6</accession>
<dbReference type="Pfam" id="PF00704">
    <property type="entry name" value="Glyco_hydro_18"/>
    <property type="match status" value="1"/>
</dbReference>
<dbReference type="InterPro" id="IPR036573">
    <property type="entry name" value="CBM_sf_5/12"/>
</dbReference>
<dbReference type="SMART" id="SM00636">
    <property type="entry name" value="Glyco_18"/>
    <property type="match status" value="1"/>
</dbReference>
<comment type="catalytic activity">
    <reaction evidence="1">
        <text>Random endo-hydrolysis of N-acetyl-beta-D-glucosaminide (1-&gt;4)-beta-linkages in chitin and chitodextrins.</text>
        <dbReference type="EC" id="3.2.1.14"/>
    </reaction>
</comment>
<dbReference type="FunFam" id="3.10.50.10:FF:000005">
    <property type="entry name" value="Endochitinase B1"/>
    <property type="match status" value="1"/>
</dbReference>
<dbReference type="GO" id="GO:0008843">
    <property type="term" value="F:endochitinase activity"/>
    <property type="evidence" value="ECO:0007669"/>
    <property type="project" value="UniProtKB-EC"/>
</dbReference>
<evidence type="ECO:0000256" key="5">
    <source>
        <dbReference type="ARBA" id="ARBA00023024"/>
    </source>
</evidence>
<feature type="domain" description="GH18" evidence="12">
    <location>
        <begin position="56"/>
        <end position="437"/>
    </location>
</feature>
<dbReference type="GO" id="GO:0008061">
    <property type="term" value="F:chitin binding"/>
    <property type="evidence" value="ECO:0007669"/>
    <property type="project" value="InterPro"/>
</dbReference>
<dbReference type="AlphaFoldDB" id="A0A8H7DMM6"/>
<evidence type="ECO:0000256" key="9">
    <source>
        <dbReference type="RuleBase" id="RU000489"/>
    </source>
</evidence>
<dbReference type="PANTHER" id="PTHR11177:SF317">
    <property type="entry name" value="CHITINASE 12-RELATED"/>
    <property type="match status" value="1"/>
</dbReference>
<dbReference type="CDD" id="cd06548">
    <property type="entry name" value="GH18_chitinase"/>
    <property type="match status" value="1"/>
</dbReference>
<dbReference type="SMART" id="SM00495">
    <property type="entry name" value="ChtBD3"/>
    <property type="match status" value="1"/>
</dbReference>
<dbReference type="PANTHER" id="PTHR11177">
    <property type="entry name" value="CHITINASE"/>
    <property type="match status" value="1"/>
</dbReference>
<comment type="similarity">
    <text evidence="2">Belongs to the glycosyl hydrolase 18 family. Chitinase class V subfamily.</text>
</comment>
<feature type="compositionally biased region" description="Polar residues" evidence="10">
    <location>
        <begin position="448"/>
        <end position="458"/>
    </location>
</feature>
<keyword evidence="14" id="KW-1185">Reference proteome</keyword>
<evidence type="ECO:0000256" key="1">
    <source>
        <dbReference type="ARBA" id="ARBA00000822"/>
    </source>
</evidence>
<evidence type="ECO:0000256" key="3">
    <source>
        <dbReference type="ARBA" id="ARBA00012729"/>
    </source>
</evidence>
<dbReference type="InterPro" id="IPR050314">
    <property type="entry name" value="Glycosyl_Hydrlase_18"/>
</dbReference>
<dbReference type="InterPro" id="IPR017853">
    <property type="entry name" value="GH"/>
</dbReference>
<reference evidence="13" key="1">
    <citation type="submission" date="2019-07" db="EMBL/GenBank/DDBJ databases">
        <authorList>
            <person name="Palmer J.M."/>
        </authorList>
    </citation>
    <scope>NUCLEOTIDE SEQUENCE</scope>
    <source>
        <strain evidence="13">PC9</strain>
    </source>
</reference>
<dbReference type="RefSeq" id="XP_036626201.1">
    <property type="nucleotide sequence ID" value="XM_036771580.1"/>
</dbReference>
<dbReference type="GO" id="GO:0030246">
    <property type="term" value="F:carbohydrate binding"/>
    <property type="evidence" value="ECO:0007669"/>
    <property type="project" value="InterPro"/>
</dbReference>
<dbReference type="GO" id="GO:0000272">
    <property type="term" value="P:polysaccharide catabolic process"/>
    <property type="evidence" value="ECO:0007669"/>
    <property type="project" value="UniProtKB-KW"/>
</dbReference>
<keyword evidence="4 9" id="KW-0378">Hydrolase</keyword>
<evidence type="ECO:0000259" key="12">
    <source>
        <dbReference type="PROSITE" id="PS51910"/>
    </source>
</evidence>
<evidence type="ECO:0000313" key="14">
    <source>
        <dbReference type="Proteomes" id="UP000623687"/>
    </source>
</evidence>
<keyword evidence="5" id="KW-0146">Chitin degradation</keyword>
<dbReference type="VEuPathDB" id="FungiDB:PC9H_001934"/>
<dbReference type="Gene3D" id="3.20.20.80">
    <property type="entry name" value="Glycosidases"/>
    <property type="match status" value="1"/>
</dbReference>
<evidence type="ECO:0000313" key="13">
    <source>
        <dbReference type="EMBL" id="KAF7419347.1"/>
    </source>
</evidence>
<dbReference type="EMBL" id="JACETU010000010">
    <property type="protein sequence ID" value="KAF7419347.1"/>
    <property type="molecule type" value="Genomic_DNA"/>
</dbReference>
<keyword evidence="6" id="KW-0119">Carbohydrate metabolism</keyword>
<keyword evidence="11" id="KW-0732">Signal</keyword>
<feature type="chain" id="PRO_5034443215" description="chitinase" evidence="11">
    <location>
        <begin position="22"/>
        <end position="536"/>
    </location>
</feature>
<dbReference type="Pfam" id="PF02839">
    <property type="entry name" value="CBM_5_12"/>
    <property type="match status" value="1"/>
</dbReference>
<dbReference type="Proteomes" id="UP000623687">
    <property type="component" value="Unassembled WGS sequence"/>
</dbReference>
<evidence type="ECO:0000256" key="7">
    <source>
        <dbReference type="ARBA" id="ARBA00023295"/>
    </source>
</evidence>
<dbReference type="PROSITE" id="PS51910">
    <property type="entry name" value="GH18_2"/>
    <property type="match status" value="1"/>
</dbReference>
<evidence type="ECO:0000256" key="11">
    <source>
        <dbReference type="SAM" id="SignalP"/>
    </source>
</evidence>
<protein>
    <recommendedName>
        <fullName evidence="3">chitinase</fullName>
        <ecNumber evidence="3">3.2.1.14</ecNumber>
    </recommendedName>
</protein>
<proteinExistence type="inferred from homology"/>
<dbReference type="InterPro" id="IPR029070">
    <property type="entry name" value="Chitinase_insertion_sf"/>
</dbReference>
<dbReference type="InterPro" id="IPR001579">
    <property type="entry name" value="Glyco_hydro_18_chit_AS"/>
</dbReference>
<evidence type="ECO:0000256" key="4">
    <source>
        <dbReference type="ARBA" id="ARBA00022801"/>
    </source>
</evidence>
<dbReference type="SMR" id="A0A8H7DMM6"/>
<dbReference type="Gene3D" id="3.10.50.10">
    <property type="match status" value="1"/>
</dbReference>
<sequence>MVALKSIFLALLPIVSLCVEATQVMHRPVDFKDTPNSFKIEKAPQTKVVQKRGTGKVQVAYFTNWGIYGANFQPTDIIPSTLTREFTGFLVSQSTHRTLDILYSFADVQPGSGAIVLTDSYADQEKHFPTDSWDEAGNNLYGCLKQLYLLKLKNRNLKVLLSIGGWTYSQSGHFSFVTSASSRATFVQNAVQLIEDYGFDGIDLDFEYPATAAEGQGFADLFTALRTAFDQLAARKGDATPYLLSAAVSAGPANYANLVVPQMDKALSFWNLMAYDYAGSWLSFADNQANLYGGTRTGVNTDDAVKFFTSHGATASKITMGEYSSIPLYGRAFENTAGIGQSYSGIGPGTIEAGVYSYKALPLAGATVVENTTDVTSYSYDAAKKELVSYDTPRIVTMKAQYVASKGLAGSMFWELSTDKVGSSSLVGTSAGVYGSLDTTQNHISFPNSKWDNVRSNMGSGGSTPPSSTTPGSPPNPTTTTPPAGGCGGVAAWNSAVVYVGGSQASYAGHLWTAKWWTQNDTPGGAAGVWTDNGAC</sequence>
<evidence type="ECO:0000256" key="6">
    <source>
        <dbReference type="ARBA" id="ARBA00023277"/>
    </source>
</evidence>
<dbReference type="InterPro" id="IPR003610">
    <property type="entry name" value="CBM5/12"/>
</dbReference>
<keyword evidence="8" id="KW-0624">Polysaccharide degradation</keyword>
<dbReference type="SUPFAM" id="SSF51055">
    <property type="entry name" value="Carbohydrate binding domain"/>
    <property type="match status" value="1"/>
</dbReference>
<dbReference type="Gene3D" id="2.10.10.20">
    <property type="entry name" value="Carbohydrate-binding module superfamily 5/12"/>
    <property type="match status" value="1"/>
</dbReference>
<keyword evidence="7 9" id="KW-0326">Glycosidase</keyword>
<evidence type="ECO:0000256" key="2">
    <source>
        <dbReference type="ARBA" id="ARBA00008682"/>
    </source>
</evidence>
<evidence type="ECO:0000256" key="10">
    <source>
        <dbReference type="SAM" id="MobiDB-lite"/>
    </source>
</evidence>
<dbReference type="EC" id="3.2.1.14" evidence="3"/>